<dbReference type="PANTHER" id="PTHR30026:SF20">
    <property type="entry name" value="OUTER MEMBRANE PROTEIN TOLC"/>
    <property type="match status" value="1"/>
</dbReference>
<protein>
    <submittedName>
        <fullName evidence="10">TolC family protein</fullName>
    </submittedName>
</protein>
<keyword evidence="6" id="KW-0472">Membrane</keyword>
<dbReference type="EMBL" id="RJJE01000009">
    <property type="protein sequence ID" value="RNI29596.1"/>
    <property type="molecule type" value="Genomic_DNA"/>
</dbReference>
<dbReference type="GO" id="GO:1990281">
    <property type="term" value="C:efflux pump complex"/>
    <property type="evidence" value="ECO:0007669"/>
    <property type="project" value="TreeGrafter"/>
</dbReference>
<dbReference type="SUPFAM" id="SSF56954">
    <property type="entry name" value="Outer membrane efflux proteins (OEP)"/>
    <property type="match status" value="1"/>
</dbReference>
<dbReference type="Gene3D" id="1.20.1600.10">
    <property type="entry name" value="Outer membrane efflux proteins (OEP)"/>
    <property type="match status" value="1"/>
</dbReference>
<accession>A0A3M9MVN0</accession>
<keyword evidence="5" id="KW-0812">Transmembrane</keyword>
<dbReference type="AlphaFoldDB" id="A0A3M9MVN0"/>
<sequence>MRRRHFCYGLVTGLLLLLAGRATQAADSTAVFTIQDLMGQMAVHHPVARQAQQLSEQALQEIRMARGAFDPVLASKFYNKELGGKNYFTLWDNVLKVPLWVGELKAGHERNVGANVNPENVTSRDGLSYVGISVPLGQGLLIDERRATLQQARQAQELAEADRVKSINKLLLEAAKAYWDWAYAHQRWQLLEQGYQLAQVRLQAVKERVRQGDLAAIDSVEAAIEAQNRLAMLGQARVESQNSALMVSNFLWGENNTPLEIPAGVAPSLAGTDLEPISPGELTDLLANAQERHPEVIKLQVKLRQLEVDRRFSQNKLLPKLNVEYNLIGKGGTAGTQWLEGSYATNNYKLGASFSLPLFLRQERGKLQVTRLKINAAQMQLQQTSRENQNQVQAAYNERQQLEEQIVLQEQIIVNNTLMRNGEQQRFENGESSLFLINTREMNLLTQQIKLLELRSKYGKAKYNLLWAAGNLAASTTEGAL</sequence>
<evidence type="ECO:0000256" key="1">
    <source>
        <dbReference type="ARBA" id="ARBA00004442"/>
    </source>
</evidence>
<keyword evidence="4" id="KW-1134">Transmembrane beta strand</keyword>
<dbReference type="Proteomes" id="UP000271010">
    <property type="component" value="Unassembled WGS sequence"/>
</dbReference>
<comment type="similarity">
    <text evidence="2">Belongs to the outer membrane factor (OMF) (TC 1.B.17) family.</text>
</comment>
<evidence type="ECO:0000256" key="3">
    <source>
        <dbReference type="ARBA" id="ARBA00022448"/>
    </source>
</evidence>
<feature type="chain" id="PRO_5018230647" evidence="9">
    <location>
        <begin position="26"/>
        <end position="481"/>
    </location>
</feature>
<evidence type="ECO:0000313" key="11">
    <source>
        <dbReference type="Proteomes" id="UP000271010"/>
    </source>
</evidence>
<keyword evidence="3" id="KW-0813">Transport</keyword>
<dbReference type="GO" id="GO:0015288">
    <property type="term" value="F:porin activity"/>
    <property type="evidence" value="ECO:0007669"/>
    <property type="project" value="TreeGrafter"/>
</dbReference>
<name>A0A3M9MVN0_9BACT</name>
<dbReference type="InterPro" id="IPR051906">
    <property type="entry name" value="TolC-like"/>
</dbReference>
<dbReference type="PANTHER" id="PTHR30026">
    <property type="entry name" value="OUTER MEMBRANE PROTEIN TOLC"/>
    <property type="match status" value="1"/>
</dbReference>
<feature type="signal peptide" evidence="9">
    <location>
        <begin position="1"/>
        <end position="25"/>
    </location>
</feature>
<dbReference type="GO" id="GO:0015562">
    <property type="term" value="F:efflux transmembrane transporter activity"/>
    <property type="evidence" value="ECO:0007669"/>
    <property type="project" value="InterPro"/>
</dbReference>
<dbReference type="InterPro" id="IPR003423">
    <property type="entry name" value="OMP_efflux"/>
</dbReference>
<keyword evidence="8" id="KW-0175">Coiled coil</keyword>
<keyword evidence="7" id="KW-0998">Cell outer membrane</keyword>
<keyword evidence="9" id="KW-0732">Signal</keyword>
<evidence type="ECO:0000256" key="2">
    <source>
        <dbReference type="ARBA" id="ARBA00007613"/>
    </source>
</evidence>
<dbReference type="RefSeq" id="WP_123132682.1">
    <property type="nucleotide sequence ID" value="NZ_RJJE01000009.1"/>
</dbReference>
<reference evidence="10 11" key="1">
    <citation type="submission" date="2018-11" db="EMBL/GenBank/DDBJ databases">
        <title>Rufibacter latericius sp. nov., isolated from water in Baiyang Lake.</title>
        <authorList>
            <person name="Yang Y."/>
        </authorList>
    </citation>
    <scope>NUCLEOTIDE SEQUENCE [LARGE SCALE GENOMIC DNA]</scope>
    <source>
        <strain evidence="10 11">MCC P1</strain>
    </source>
</reference>
<evidence type="ECO:0000313" key="10">
    <source>
        <dbReference type="EMBL" id="RNI29596.1"/>
    </source>
</evidence>
<keyword evidence="11" id="KW-1185">Reference proteome</keyword>
<dbReference type="GO" id="GO:0009279">
    <property type="term" value="C:cell outer membrane"/>
    <property type="evidence" value="ECO:0007669"/>
    <property type="project" value="UniProtKB-SubCell"/>
</dbReference>
<evidence type="ECO:0000256" key="9">
    <source>
        <dbReference type="SAM" id="SignalP"/>
    </source>
</evidence>
<gene>
    <name evidence="10" type="ORF">EFA69_08545</name>
</gene>
<evidence type="ECO:0000256" key="4">
    <source>
        <dbReference type="ARBA" id="ARBA00022452"/>
    </source>
</evidence>
<evidence type="ECO:0000256" key="6">
    <source>
        <dbReference type="ARBA" id="ARBA00023136"/>
    </source>
</evidence>
<comment type="caution">
    <text evidence="10">The sequence shown here is derived from an EMBL/GenBank/DDBJ whole genome shotgun (WGS) entry which is preliminary data.</text>
</comment>
<dbReference type="Pfam" id="PF02321">
    <property type="entry name" value="OEP"/>
    <property type="match status" value="2"/>
</dbReference>
<evidence type="ECO:0000256" key="8">
    <source>
        <dbReference type="SAM" id="Coils"/>
    </source>
</evidence>
<evidence type="ECO:0000256" key="7">
    <source>
        <dbReference type="ARBA" id="ARBA00023237"/>
    </source>
</evidence>
<dbReference type="OrthoDB" id="581172at2"/>
<comment type="subcellular location">
    <subcellularLocation>
        <location evidence="1">Cell outer membrane</location>
    </subcellularLocation>
</comment>
<proteinExistence type="inferred from homology"/>
<evidence type="ECO:0000256" key="5">
    <source>
        <dbReference type="ARBA" id="ARBA00022692"/>
    </source>
</evidence>
<feature type="coiled-coil region" evidence="8">
    <location>
        <begin position="367"/>
        <end position="412"/>
    </location>
</feature>
<organism evidence="10 11">
    <name type="scientific">Rufibacter immobilis</name>
    <dbReference type="NCBI Taxonomy" id="1348778"/>
    <lineage>
        <taxon>Bacteria</taxon>
        <taxon>Pseudomonadati</taxon>
        <taxon>Bacteroidota</taxon>
        <taxon>Cytophagia</taxon>
        <taxon>Cytophagales</taxon>
        <taxon>Hymenobacteraceae</taxon>
        <taxon>Rufibacter</taxon>
    </lineage>
</organism>